<dbReference type="Proteomes" id="UP000308271">
    <property type="component" value="Unassembled WGS sequence"/>
</dbReference>
<comment type="caution">
    <text evidence="1">The sequence shown here is derived from an EMBL/GenBank/DDBJ whole genome shotgun (WGS) entry which is preliminary data.</text>
</comment>
<dbReference type="EMBL" id="VDCH01000085">
    <property type="protein sequence ID" value="TNJ34032.1"/>
    <property type="molecule type" value="Genomic_DNA"/>
</dbReference>
<keyword evidence="2" id="KW-1185">Reference proteome</keyword>
<evidence type="ECO:0000313" key="1">
    <source>
        <dbReference type="EMBL" id="TNJ34032.1"/>
    </source>
</evidence>
<evidence type="ECO:0000313" key="2">
    <source>
        <dbReference type="Proteomes" id="UP000308271"/>
    </source>
</evidence>
<proteinExistence type="predicted"/>
<feature type="non-terminal residue" evidence="1">
    <location>
        <position position="77"/>
    </location>
</feature>
<gene>
    <name evidence="1" type="ORF">FGF66_12440</name>
</gene>
<name>A0A5C4RSR6_CHLTI</name>
<organism evidence="1 2">
    <name type="scientific">Chlorobaculum thiosulfatiphilum</name>
    <name type="common">Chlorobium limicola f.sp. thiosulfatophilum</name>
    <dbReference type="NCBI Taxonomy" id="115852"/>
    <lineage>
        <taxon>Bacteria</taxon>
        <taxon>Pseudomonadati</taxon>
        <taxon>Chlorobiota</taxon>
        <taxon>Chlorobiia</taxon>
        <taxon>Chlorobiales</taxon>
        <taxon>Chlorobiaceae</taxon>
        <taxon>Chlorobaculum</taxon>
    </lineage>
</organism>
<protein>
    <submittedName>
        <fullName evidence="1">Plasmid partitioning protein</fullName>
    </submittedName>
</protein>
<dbReference type="Gene3D" id="1.10.10.2830">
    <property type="match status" value="1"/>
</dbReference>
<dbReference type="AlphaFoldDB" id="A0A5C4RSR6"/>
<dbReference type="SUPFAM" id="SSF109709">
    <property type="entry name" value="KorB DNA-binding domain-like"/>
    <property type="match status" value="1"/>
</dbReference>
<reference evidence="1 2" key="1">
    <citation type="submission" date="2019-05" db="EMBL/GenBank/DDBJ databases">
        <title>Draft Whole-Genome sequence of the green sulfur bacterium Chlorobaculum thiosulfatiphilum DSM 249.</title>
        <authorList>
            <person name="Meyer T.E."/>
            <person name="Kyndt J.A."/>
        </authorList>
    </citation>
    <scope>NUCLEOTIDE SEQUENCE [LARGE SCALE GENOMIC DNA]</scope>
    <source>
        <strain evidence="1 2">DSM 249</strain>
    </source>
</reference>
<accession>A0A5C4RSR6</accession>
<sequence>LNPVDQWRGIERLVALGWTEEAIAVALALPVRQIRKLRLLANVLPAMLEQMALGDMPSEQQLRVIAAAGQVEQKEVW</sequence>
<feature type="non-terminal residue" evidence="1">
    <location>
        <position position="1"/>
    </location>
</feature>